<proteinExistence type="inferred from homology"/>
<keyword evidence="8" id="KW-0862">Zinc</keyword>
<evidence type="ECO:0000256" key="4">
    <source>
        <dbReference type="ARBA" id="ARBA00022884"/>
    </source>
</evidence>
<dbReference type="EMBL" id="LBQB01000008">
    <property type="protein sequence ID" value="KKP69269.1"/>
    <property type="molecule type" value="Genomic_DNA"/>
</dbReference>
<comment type="subunit">
    <text evidence="5">Homodimer, may be a subunit of the RNA degradosome.</text>
</comment>
<feature type="binding site" evidence="8">
    <location>
        <position position="71"/>
    </location>
    <ligand>
        <name>Ca(2+)</name>
        <dbReference type="ChEBI" id="CHEBI:29108"/>
    </ligand>
</feature>
<feature type="binding site" evidence="8">
    <location>
        <position position="100"/>
    </location>
    <ligand>
        <name>Zn(2+)</name>
        <dbReference type="ChEBI" id="CHEBI:29105"/>
        <label>1</label>
        <note>catalytic</note>
    </ligand>
</feature>
<keyword evidence="2 5" id="KW-0540">Nuclease</keyword>
<reference evidence="10 11" key="1">
    <citation type="journal article" date="2015" name="Nature">
        <title>rRNA introns, odd ribosomes, and small enigmatic genomes across a large radiation of phyla.</title>
        <authorList>
            <person name="Brown C.T."/>
            <person name="Hug L.A."/>
            <person name="Thomas B.C."/>
            <person name="Sharon I."/>
            <person name="Castelle C.J."/>
            <person name="Singh A."/>
            <person name="Wilkins M.J."/>
            <person name="Williams K.H."/>
            <person name="Banfield J.F."/>
        </authorList>
    </citation>
    <scope>NUCLEOTIDE SEQUENCE [LARGE SCALE GENOMIC DNA]</scope>
</reference>
<evidence type="ECO:0000313" key="10">
    <source>
        <dbReference type="EMBL" id="KKP69269.1"/>
    </source>
</evidence>
<dbReference type="Proteomes" id="UP000034581">
    <property type="component" value="Unassembled WGS sequence"/>
</dbReference>
<feature type="active site" description="Proton acceptor" evidence="6">
    <location>
        <position position="391"/>
    </location>
</feature>
<feature type="binding site" evidence="8">
    <location>
        <position position="186"/>
    </location>
    <ligand>
        <name>Zn(2+)</name>
        <dbReference type="ChEBI" id="CHEBI:29105"/>
        <label>1</label>
        <note>catalytic</note>
    </ligand>
</feature>
<feature type="binding site" evidence="8">
    <location>
        <position position="98"/>
    </location>
    <ligand>
        <name>Zn(2+)</name>
        <dbReference type="ChEBI" id="CHEBI:29105"/>
        <label>1</label>
        <note>catalytic</note>
    </ligand>
</feature>
<dbReference type="InterPro" id="IPR036866">
    <property type="entry name" value="RibonucZ/Hydroxyglut_hydro"/>
</dbReference>
<dbReference type="SMART" id="SM00849">
    <property type="entry name" value="Lactamase_B"/>
    <property type="match status" value="1"/>
</dbReference>
<dbReference type="PATRIC" id="fig|1618350.3.peg.1017"/>
<dbReference type="Gene3D" id="3.10.20.580">
    <property type="match status" value="1"/>
</dbReference>
<dbReference type="STRING" id="1618350.UR67_C0008G0025"/>
<keyword evidence="3 5" id="KW-0269">Exonuclease</keyword>
<dbReference type="GO" id="GO:0008270">
    <property type="term" value="F:zinc ion binding"/>
    <property type="evidence" value="ECO:0007669"/>
    <property type="project" value="InterPro"/>
</dbReference>
<feature type="binding site" evidence="8">
    <location>
        <position position="101"/>
    </location>
    <ligand>
        <name>Zn(2+)</name>
        <dbReference type="ChEBI" id="CHEBI:29105"/>
        <label>1</label>
        <note>catalytic</note>
    </ligand>
</feature>
<evidence type="ECO:0000256" key="6">
    <source>
        <dbReference type="PIRSR" id="PIRSR004803-1"/>
    </source>
</evidence>
<organism evidence="10 11">
    <name type="scientific">candidate division CPR3 bacterium GW2011_GWF2_35_18</name>
    <dbReference type="NCBI Taxonomy" id="1618350"/>
    <lineage>
        <taxon>Bacteria</taxon>
        <taxon>Bacteria division CPR3</taxon>
    </lineage>
</organism>
<dbReference type="PIRSF" id="PIRSF004803">
    <property type="entry name" value="RnjA"/>
    <property type="match status" value="1"/>
</dbReference>
<feature type="binding site" evidence="8">
    <location>
        <position position="464"/>
    </location>
    <ligand>
        <name>Ca(2+)</name>
        <dbReference type="ChEBI" id="CHEBI:29108"/>
    </ligand>
</feature>
<dbReference type="PANTHER" id="PTHR43694">
    <property type="entry name" value="RIBONUCLEASE J"/>
    <property type="match status" value="1"/>
</dbReference>
<accession>A0A0G0BIF8</accession>
<evidence type="ECO:0000256" key="7">
    <source>
        <dbReference type="PIRSR" id="PIRSR004803-2"/>
    </source>
</evidence>
<feature type="domain" description="Metallo-beta-lactamase" evidence="9">
    <location>
        <begin position="43"/>
        <end position="217"/>
    </location>
</feature>
<dbReference type="InterPro" id="IPR004613">
    <property type="entry name" value="RNase_J"/>
</dbReference>
<comment type="similarity">
    <text evidence="5">Belongs to the metallo-beta-lactamase superfamily. RNA-metabolizing metallo-beta-lactamase-like family. Bacterial RNase J subfamily.</text>
</comment>
<keyword evidence="4 5" id="KW-0694">RNA-binding</keyword>
<feature type="binding site" evidence="5 7">
    <location>
        <begin position="387"/>
        <end position="391"/>
    </location>
    <ligand>
        <name>substrate</name>
    </ligand>
</feature>
<dbReference type="PANTHER" id="PTHR43694:SF1">
    <property type="entry name" value="RIBONUCLEASE J"/>
    <property type="match status" value="1"/>
</dbReference>
<dbReference type="GO" id="GO:0005737">
    <property type="term" value="C:cytoplasm"/>
    <property type="evidence" value="ECO:0007669"/>
    <property type="project" value="UniProtKB-SubCell"/>
</dbReference>
<dbReference type="InterPro" id="IPR001279">
    <property type="entry name" value="Metallo-B-lactamas"/>
</dbReference>
<protein>
    <recommendedName>
        <fullName evidence="5">Ribonuclease J</fullName>
        <shortName evidence="5">RNase J</shortName>
        <ecNumber evidence="5">3.1.-.-</ecNumber>
    </recommendedName>
</protein>
<evidence type="ECO:0000313" key="11">
    <source>
        <dbReference type="Proteomes" id="UP000034581"/>
    </source>
</evidence>
<dbReference type="SUPFAM" id="SSF56281">
    <property type="entry name" value="Metallo-hydrolase/oxidoreductase"/>
    <property type="match status" value="1"/>
</dbReference>
<evidence type="ECO:0000256" key="5">
    <source>
        <dbReference type="HAMAP-Rule" id="MF_01491"/>
    </source>
</evidence>
<keyword evidence="8" id="KW-0479">Metal-binding</keyword>
<dbReference type="AlphaFoldDB" id="A0A0G0BIF8"/>
<comment type="caution">
    <text evidence="10">The sequence shown here is derived from an EMBL/GenBank/DDBJ whole genome shotgun (WGS) entry which is preliminary data.</text>
</comment>
<dbReference type="InterPro" id="IPR030854">
    <property type="entry name" value="RNase_J_bac"/>
</dbReference>
<keyword evidence="8" id="KW-0106">Calcium</keyword>
<evidence type="ECO:0000259" key="9">
    <source>
        <dbReference type="SMART" id="SM00849"/>
    </source>
</evidence>
<dbReference type="GO" id="GO:0004534">
    <property type="term" value="F:5'-3' RNA exonuclease activity"/>
    <property type="evidence" value="ECO:0007669"/>
    <property type="project" value="UniProtKB-UniRule"/>
</dbReference>
<dbReference type="NCBIfam" id="TIGR00649">
    <property type="entry name" value="MG423"/>
    <property type="match status" value="1"/>
</dbReference>
<dbReference type="Pfam" id="PF00753">
    <property type="entry name" value="Lactamase_B"/>
    <property type="match status" value="1"/>
</dbReference>
<comment type="function">
    <text evidence="5">An RNase that has 5'-3' exonuclease and possibly endonuclease activity. Involved in maturation of rRNA and in some organisms also mRNA maturation and/or decay.</text>
</comment>
<feature type="binding site" evidence="7">
    <location>
        <begin position="254"/>
        <end position="256"/>
    </location>
    <ligand>
        <name>substrate</name>
    </ligand>
</feature>
<comment type="cofactor">
    <cofactor evidence="8">
        <name>Zn(2+)</name>
        <dbReference type="ChEBI" id="CHEBI:29105"/>
    </cofactor>
    <text evidence="8">Binds 2 Zn(2+) ions per subunit. It is not clear if Zn(2+) or Mg(2+) is physiologically important.</text>
</comment>
<keyword evidence="5" id="KW-0255">Endonuclease</keyword>
<dbReference type="Pfam" id="PF17770">
    <property type="entry name" value="RNase_J_C"/>
    <property type="match status" value="1"/>
</dbReference>
<comment type="cofactor">
    <cofactor evidence="8">
        <name>Ca(2+)</name>
        <dbReference type="ChEBI" id="CHEBI:29108"/>
    </cofactor>
    <text evidence="8">Binds 1 Ca(2+) cation per subunit. Seen in 1 crystal structure, it is not clear if it is physiologically important.</text>
</comment>
<evidence type="ECO:0000256" key="1">
    <source>
        <dbReference type="ARBA" id="ARBA00022490"/>
    </source>
</evidence>
<sequence>MNEIMNKKIENDVKDISSNKYHESISLKKILKIIPLGGAGMVTKNMWIYEYGEDILIIDCGMGFPDEDMLGVDMVIPDISYLRERASRIKGMFLTHGHEDHIGAVPYVLKELSIPLYGSKLTLGLVRAKLQEYEMDKGVIFNVIESDDKIKIGNFDLEFVHLAHSVPDHLGVIIKIPEGKILHAPDYKFDWTPVDGKPTEVHKLAKLRGELLLLLSDCVRIEKDGYTLTERAIEETFEKEMQKAKGRVLITTFSSNISRLQQAINAAQKYHRKIAFVGRSIYRNMEVAQQLNYLSFPRDTVIEPKEIKKYNPDELVILISGSQGQSNSALARVANDDHPMVQIQEGDVVIFASDPIPGNLDSVYKVIDQLSERGAEVRYSEITDDVHVSGHAAKEELKFMLGLTLPKFLVPIGGEIRHGKMFAGIAKDMGIQETLIMKEGDTLRIENGNCKLGERIKTSEVMIDGADLENIQDIVIRDRQVLSKDGIFLVVVTIDKNAKTLISEPEVVSRGFVYMKEADKILDDTRSIVIQTIKGKIHEDSDPKFLRRQLITALERYIYKQTEMRPMILPVIITV</sequence>
<evidence type="ECO:0000256" key="2">
    <source>
        <dbReference type="ARBA" id="ARBA00022722"/>
    </source>
</evidence>
<keyword evidence="1 5" id="KW-0963">Cytoplasm</keyword>
<dbReference type="GO" id="GO:0006364">
    <property type="term" value="P:rRNA processing"/>
    <property type="evidence" value="ECO:0007669"/>
    <property type="project" value="UniProtKB-UniRule"/>
</dbReference>
<dbReference type="InterPro" id="IPR042173">
    <property type="entry name" value="RNase_J_2"/>
</dbReference>
<evidence type="ECO:0000256" key="8">
    <source>
        <dbReference type="PIRSR" id="PIRSR004803-3"/>
    </source>
</evidence>
<dbReference type="GO" id="GO:0004521">
    <property type="term" value="F:RNA endonuclease activity"/>
    <property type="evidence" value="ECO:0007669"/>
    <property type="project" value="UniProtKB-UniRule"/>
</dbReference>
<comment type="subcellular location">
    <subcellularLocation>
        <location evidence="5">Cytoplasm</location>
    </subcellularLocation>
</comment>
<dbReference type="HAMAP" id="MF_01491">
    <property type="entry name" value="RNase_J_bact"/>
    <property type="match status" value="1"/>
</dbReference>
<feature type="binding site" evidence="8">
    <location>
        <position position="96"/>
    </location>
    <ligand>
        <name>Zn(2+)</name>
        <dbReference type="ChEBI" id="CHEBI:29105"/>
        <label>1</label>
        <note>catalytic</note>
    </ligand>
</feature>
<gene>
    <name evidence="5" type="primary">rnj</name>
    <name evidence="10" type="ORF">UR67_C0008G0025</name>
</gene>
<evidence type="ECO:0000256" key="3">
    <source>
        <dbReference type="ARBA" id="ARBA00022839"/>
    </source>
</evidence>
<dbReference type="CDD" id="cd07714">
    <property type="entry name" value="RNaseJ_MBL-fold"/>
    <property type="match status" value="1"/>
</dbReference>
<feature type="binding site" evidence="8">
    <location>
        <position position="73"/>
    </location>
    <ligand>
        <name>Ca(2+)</name>
        <dbReference type="ChEBI" id="CHEBI:29108"/>
    </ligand>
</feature>
<dbReference type="Gene3D" id="3.60.15.10">
    <property type="entry name" value="Ribonuclease Z/Hydroxyacylglutathione hydrolase-like"/>
    <property type="match status" value="1"/>
</dbReference>
<feature type="binding site" evidence="8">
    <location>
        <position position="164"/>
    </location>
    <ligand>
        <name>Zn(2+)</name>
        <dbReference type="ChEBI" id="CHEBI:29105"/>
        <label>2</label>
        <note>catalytic</note>
    </ligand>
</feature>
<keyword evidence="5" id="KW-0698">rRNA processing</keyword>
<keyword evidence="5" id="KW-0378">Hydrolase</keyword>
<dbReference type="InterPro" id="IPR055132">
    <property type="entry name" value="RNase_J_b_CASP"/>
</dbReference>
<feature type="active site" description="Proton donor" evidence="6">
    <location>
        <position position="217"/>
    </location>
</feature>
<dbReference type="Gene3D" id="3.40.50.10710">
    <property type="entry name" value="Metallo-hydrolase/oxidoreductase"/>
    <property type="match status" value="1"/>
</dbReference>
<dbReference type="EC" id="3.1.-.-" evidence="5"/>
<dbReference type="Pfam" id="PF22505">
    <property type="entry name" value="RNase_J_b_CASP"/>
    <property type="match status" value="1"/>
</dbReference>
<dbReference type="InterPro" id="IPR041636">
    <property type="entry name" value="RNase_J_C"/>
</dbReference>
<name>A0A0G0BIF8_UNCC3</name>
<dbReference type="GO" id="GO:0003723">
    <property type="term" value="F:RNA binding"/>
    <property type="evidence" value="ECO:0007669"/>
    <property type="project" value="UniProtKB-UniRule"/>
</dbReference>